<dbReference type="Proteomes" id="UP001189429">
    <property type="component" value="Unassembled WGS sequence"/>
</dbReference>
<evidence type="ECO:0000313" key="2">
    <source>
        <dbReference type="EMBL" id="CAK0886935.1"/>
    </source>
</evidence>
<feature type="compositionally biased region" description="Low complexity" evidence="1">
    <location>
        <begin position="110"/>
        <end position="122"/>
    </location>
</feature>
<gene>
    <name evidence="2" type="ORF">PCOR1329_LOCUS68143</name>
</gene>
<comment type="caution">
    <text evidence="2">The sequence shown here is derived from an EMBL/GenBank/DDBJ whole genome shotgun (WGS) entry which is preliminary data.</text>
</comment>
<proteinExistence type="predicted"/>
<feature type="compositionally biased region" description="Basic and acidic residues" evidence="1">
    <location>
        <begin position="63"/>
        <end position="84"/>
    </location>
</feature>
<evidence type="ECO:0000313" key="3">
    <source>
        <dbReference type="Proteomes" id="UP001189429"/>
    </source>
</evidence>
<sequence length="257" mass="28308">MLWQKSFDISCLLSTRERMAKPVVKRSSGTTLRWTGQRARGSVVTARASCTAMDTKPVARMRGQLERPELEGARRRGRRKDEGLPRGGGGNGRRGAQAHRYNNLRRRTRAQGGARARASSPRAPKKEGRPEVWAAASPTRSKSGLLRGWPAVRDAMGPRGGGGADPRAQATAGGPLRAPTKGHSSERSLLCTADCWRGARDMRQMAWEISKSSPPGHIHYHHQTSQRLILEAGRRSWLRLAASQRGQRPILRHVPVS</sequence>
<keyword evidence="3" id="KW-1185">Reference proteome</keyword>
<organism evidence="2 3">
    <name type="scientific">Prorocentrum cordatum</name>
    <dbReference type="NCBI Taxonomy" id="2364126"/>
    <lineage>
        <taxon>Eukaryota</taxon>
        <taxon>Sar</taxon>
        <taxon>Alveolata</taxon>
        <taxon>Dinophyceae</taxon>
        <taxon>Prorocentrales</taxon>
        <taxon>Prorocentraceae</taxon>
        <taxon>Prorocentrum</taxon>
    </lineage>
</organism>
<accession>A0ABN9WNH0</accession>
<reference evidence="2" key="1">
    <citation type="submission" date="2023-10" db="EMBL/GenBank/DDBJ databases">
        <authorList>
            <person name="Chen Y."/>
            <person name="Shah S."/>
            <person name="Dougan E. K."/>
            <person name="Thang M."/>
            <person name="Chan C."/>
        </authorList>
    </citation>
    <scope>NUCLEOTIDE SEQUENCE [LARGE SCALE GENOMIC DNA]</scope>
</reference>
<feature type="region of interest" description="Disordered" evidence="1">
    <location>
        <begin position="57"/>
        <end position="185"/>
    </location>
</feature>
<evidence type="ECO:0000256" key="1">
    <source>
        <dbReference type="SAM" id="MobiDB-lite"/>
    </source>
</evidence>
<dbReference type="EMBL" id="CAUYUJ010018870">
    <property type="protein sequence ID" value="CAK0886935.1"/>
    <property type="molecule type" value="Genomic_DNA"/>
</dbReference>
<protein>
    <submittedName>
        <fullName evidence="2">Uncharacterized protein</fullName>
    </submittedName>
</protein>
<name>A0ABN9WNH0_9DINO</name>